<dbReference type="OrthoDB" id="296386at2759"/>
<dbReference type="PANTHER" id="PTHR12308">
    <property type="entry name" value="ANOCTAMIN"/>
    <property type="match status" value="1"/>
</dbReference>
<feature type="non-terminal residue" evidence="8">
    <location>
        <position position="1"/>
    </location>
</feature>
<dbReference type="GO" id="GO:0032541">
    <property type="term" value="C:cortical endoplasmic reticulum"/>
    <property type="evidence" value="ECO:0007669"/>
    <property type="project" value="TreeGrafter"/>
</dbReference>
<evidence type="ECO:0000259" key="7">
    <source>
        <dbReference type="Pfam" id="PF20877"/>
    </source>
</evidence>
<keyword evidence="2 5" id="KW-0812">Transmembrane</keyword>
<evidence type="ECO:0000256" key="3">
    <source>
        <dbReference type="ARBA" id="ARBA00022989"/>
    </source>
</evidence>
<keyword evidence="3 5" id="KW-1133">Transmembrane helix</keyword>
<dbReference type="InterPro" id="IPR049456">
    <property type="entry name" value="Anoctamin_N_fung"/>
</dbReference>
<dbReference type="EMBL" id="JAEPRA010000008">
    <property type="protein sequence ID" value="KAG2181445.1"/>
    <property type="molecule type" value="Genomic_DNA"/>
</dbReference>
<feature type="transmembrane region" description="Helical" evidence="5">
    <location>
        <begin position="603"/>
        <end position="628"/>
    </location>
</feature>
<organism evidence="8 9">
    <name type="scientific">Umbelopsis vinacea</name>
    <dbReference type="NCBI Taxonomy" id="44442"/>
    <lineage>
        <taxon>Eukaryota</taxon>
        <taxon>Fungi</taxon>
        <taxon>Fungi incertae sedis</taxon>
        <taxon>Mucoromycota</taxon>
        <taxon>Mucoromycotina</taxon>
        <taxon>Umbelopsidomycetes</taxon>
        <taxon>Umbelopsidales</taxon>
        <taxon>Umbelopsidaceae</taxon>
        <taxon>Umbelopsis</taxon>
    </lineage>
</organism>
<feature type="transmembrane region" description="Helical" evidence="5">
    <location>
        <begin position="463"/>
        <end position="481"/>
    </location>
</feature>
<evidence type="ECO:0000256" key="2">
    <source>
        <dbReference type="ARBA" id="ARBA00022692"/>
    </source>
</evidence>
<gene>
    <name evidence="8" type="ORF">INT44_008258</name>
</gene>
<feature type="transmembrane region" description="Helical" evidence="5">
    <location>
        <begin position="222"/>
        <end position="246"/>
    </location>
</feature>
<keyword evidence="9" id="KW-1185">Reference proteome</keyword>
<dbReference type="InterPro" id="IPR007632">
    <property type="entry name" value="Anoctamin"/>
</dbReference>
<dbReference type="AlphaFoldDB" id="A0A8H7UFT7"/>
<dbReference type="Proteomes" id="UP000612746">
    <property type="component" value="Unassembled WGS sequence"/>
</dbReference>
<comment type="subcellular location">
    <subcellularLocation>
        <location evidence="1">Membrane</location>
        <topology evidence="1">Multi-pass membrane protein</topology>
    </subcellularLocation>
</comment>
<evidence type="ECO:0000256" key="5">
    <source>
        <dbReference type="SAM" id="Phobius"/>
    </source>
</evidence>
<dbReference type="Pfam" id="PF04547">
    <property type="entry name" value="Anoctamin"/>
    <property type="match status" value="1"/>
</dbReference>
<reference evidence="8" key="1">
    <citation type="submission" date="2020-12" db="EMBL/GenBank/DDBJ databases">
        <title>Metabolic potential, ecology and presence of endohyphal bacteria is reflected in genomic diversity of Mucoromycotina.</title>
        <authorList>
            <person name="Muszewska A."/>
            <person name="Okrasinska A."/>
            <person name="Steczkiewicz K."/>
            <person name="Drgas O."/>
            <person name="Orlowska M."/>
            <person name="Perlinska-Lenart U."/>
            <person name="Aleksandrzak-Piekarczyk T."/>
            <person name="Szatraj K."/>
            <person name="Zielenkiewicz U."/>
            <person name="Pilsyk S."/>
            <person name="Malc E."/>
            <person name="Mieczkowski P."/>
            <person name="Kruszewska J.S."/>
            <person name="Biernat P."/>
            <person name="Pawlowska J."/>
        </authorList>
    </citation>
    <scope>NUCLEOTIDE SEQUENCE</scope>
    <source>
        <strain evidence="8">WA0000051536</strain>
    </source>
</reference>
<dbReference type="InterPro" id="IPR049452">
    <property type="entry name" value="Anoctamin_TM"/>
</dbReference>
<name>A0A8H7UFT7_9FUNG</name>
<feature type="transmembrane region" description="Helical" evidence="5">
    <location>
        <begin position="328"/>
        <end position="353"/>
    </location>
</feature>
<dbReference type="PANTHER" id="PTHR12308:SF73">
    <property type="entry name" value="ANOCTAMIN"/>
    <property type="match status" value="1"/>
</dbReference>
<dbReference type="GO" id="GO:0016020">
    <property type="term" value="C:membrane"/>
    <property type="evidence" value="ECO:0007669"/>
    <property type="project" value="UniProtKB-SubCell"/>
</dbReference>
<evidence type="ECO:0000256" key="1">
    <source>
        <dbReference type="ARBA" id="ARBA00004141"/>
    </source>
</evidence>
<feature type="domain" description="Anoctamin transmembrane" evidence="6">
    <location>
        <begin position="214"/>
        <end position="677"/>
    </location>
</feature>
<feature type="transmembrane region" description="Helical" evidence="5">
    <location>
        <begin position="640"/>
        <end position="661"/>
    </location>
</feature>
<feature type="transmembrane region" description="Helical" evidence="5">
    <location>
        <begin position="252"/>
        <end position="270"/>
    </location>
</feature>
<evidence type="ECO:0000313" key="9">
    <source>
        <dbReference type="Proteomes" id="UP000612746"/>
    </source>
</evidence>
<evidence type="ECO:0000313" key="8">
    <source>
        <dbReference type="EMBL" id="KAG2181445.1"/>
    </source>
</evidence>
<comment type="caution">
    <text evidence="8">The sequence shown here is derived from an EMBL/GenBank/DDBJ whole genome shotgun (WGS) entry which is preliminary data.</text>
</comment>
<keyword evidence="4 5" id="KW-0472">Membrane</keyword>
<sequence length="741" mass="85561">QPLKRLFSPPPHFLMADQGLVNTDRFSHLFPTSSKQYTSGISNTVVDYVILFRYPTTLKQGMTRESLATSVSNGFQELSAKLLNSNLMYQVREGTEPNTILVFVYCPWPVLKKHLYQSRLHDFLVGVRVNTLDDHEHQSEEAVDADHKLTEAERLRLVYEIITSPANEGGANISPDVDKYVESIFPLHNDELNKTWIESWSHKWLIQEDDLQLIRDHFGEKLAFYFAFLQNYLLWLSVPAAMGIVAHFVLKNTFNIVYGILVMLWSVVYLEDWQRKERNLAVKWGVRNYSKHDKQHSGFTGEKMVTDEITGELVPYCPPWKLFVRRAVTVPGVAVAAAGLSLVVGFVFAVEVFLHEYYNGPFHKFLHYAPTIGYVLLIPTMSGFYSKWVKALNDWENHKTESSWEYSYTQKIFVANFLVGYLSLFITAWVYIPFGDHLLPYLDVFNIEHNHQKVGTERLKAQLIYFIITGQVVGFFTEMILPRIMAIVQPKVMSILKKDGGRRSSGDKAVDRNSKDLDTTSKMTEAEGAFMQKVNKEVAMQEYNIYTDYVEMVIQFGYVSVFSTVWPLTAMCCFINNIIELRGDAIKVCKYTRRPIPRRAESIGPWLGNMQTLVWLSSITTASFAYLFRPSTDIHSPWTPIFTIMAIMANEHIYVFIRFIVRYAITLVPTWADIVARQEEFKLKKRWVARTNIDEDEYVAKELGEKQQEVGEHESFWMEHKQPELEVQSAISTIQASFKND</sequence>
<evidence type="ECO:0000256" key="4">
    <source>
        <dbReference type="ARBA" id="ARBA00023136"/>
    </source>
</evidence>
<feature type="transmembrane region" description="Helical" evidence="5">
    <location>
        <begin position="412"/>
        <end position="432"/>
    </location>
</feature>
<accession>A0A8H7UFT7</accession>
<feature type="transmembrane region" description="Helical" evidence="5">
    <location>
        <begin position="365"/>
        <end position="385"/>
    </location>
</feature>
<proteinExistence type="predicted"/>
<protein>
    <submittedName>
        <fullName evidence="8">Uncharacterized protein</fullName>
    </submittedName>
</protein>
<feature type="domain" description="Anoctamin alpha-beta plait" evidence="7">
    <location>
        <begin position="46"/>
        <end position="180"/>
    </location>
</feature>
<dbReference type="GO" id="GO:0005254">
    <property type="term" value="F:chloride channel activity"/>
    <property type="evidence" value="ECO:0007669"/>
    <property type="project" value="TreeGrafter"/>
</dbReference>
<dbReference type="Pfam" id="PF20877">
    <property type="entry name" value="Anoctamin_N"/>
    <property type="match status" value="1"/>
</dbReference>
<evidence type="ECO:0000259" key="6">
    <source>
        <dbReference type="Pfam" id="PF04547"/>
    </source>
</evidence>